<keyword evidence="7" id="KW-1185">Reference proteome</keyword>
<evidence type="ECO:0000256" key="6">
    <source>
        <dbReference type="SAM" id="Phobius"/>
    </source>
</evidence>
<dbReference type="InterPro" id="IPR052860">
    <property type="entry name" value="NRL-GPCR1"/>
</dbReference>
<feature type="transmembrane region" description="Helical" evidence="6">
    <location>
        <begin position="23"/>
        <end position="47"/>
    </location>
</feature>
<keyword evidence="3 6" id="KW-0812">Transmembrane</keyword>
<reference evidence="8" key="1">
    <citation type="submission" date="2024-02" db="UniProtKB">
        <authorList>
            <consortium name="WormBaseParasite"/>
        </authorList>
    </citation>
    <scope>IDENTIFICATION</scope>
</reference>
<organism evidence="7 8">
    <name type="scientific">Mesorhabditis belari</name>
    <dbReference type="NCBI Taxonomy" id="2138241"/>
    <lineage>
        <taxon>Eukaryota</taxon>
        <taxon>Metazoa</taxon>
        <taxon>Ecdysozoa</taxon>
        <taxon>Nematoda</taxon>
        <taxon>Chromadorea</taxon>
        <taxon>Rhabditida</taxon>
        <taxon>Rhabditina</taxon>
        <taxon>Rhabditomorpha</taxon>
        <taxon>Rhabditoidea</taxon>
        <taxon>Rhabditidae</taxon>
        <taxon>Mesorhabditinae</taxon>
        <taxon>Mesorhabditis</taxon>
    </lineage>
</organism>
<keyword evidence="5 6" id="KW-0472">Membrane</keyword>
<evidence type="ECO:0000256" key="3">
    <source>
        <dbReference type="ARBA" id="ARBA00022692"/>
    </source>
</evidence>
<dbReference type="PANTHER" id="PTHR47521">
    <property type="entry name" value="SERPENTINE RECEPTOR, CLASS E (EPSILON)-RELATED"/>
    <property type="match status" value="1"/>
</dbReference>
<dbReference type="PANTHER" id="PTHR47521:SF18">
    <property type="entry name" value="G PROTEIN-COUPLED RECEPTOR-RELATED"/>
    <property type="match status" value="1"/>
</dbReference>
<comment type="subcellular location">
    <subcellularLocation>
        <location evidence="1">Membrane</location>
        <topology evidence="1">Multi-pass membrane protein</topology>
    </subcellularLocation>
</comment>
<feature type="transmembrane region" description="Helical" evidence="6">
    <location>
        <begin position="174"/>
        <end position="194"/>
    </location>
</feature>
<dbReference type="Pfam" id="PF03125">
    <property type="entry name" value="Sre"/>
    <property type="match status" value="1"/>
</dbReference>
<evidence type="ECO:0000313" key="8">
    <source>
        <dbReference type="WBParaSite" id="MBELARI_LOCUS774"/>
    </source>
</evidence>
<dbReference type="InterPro" id="IPR004151">
    <property type="entry name" value="7TM_GPCR_serpentine_rcpt_Sre"/>
</dbReference>
<sequence length="271" mass="31515">MENTTEIFAPTEKPKYFAVKAVFILRIGECLLCPILLAFVIVYVRILKSKMFCHPNLRFLLIIQPILHWTVILINVIYNILQMYNFELSETIEDVFSNLSDCFLIQATTIMLPISIERLYATLYPEKYDHIHQEFPILGIFLIQATTIMLPISIERLYATLYPEKYDHIHQEFPILGICLYILIALIAFILCALRDLHITVAEHSYLVILILFTLAAIFFLVLPYTSRRLFKETVKMRDCTVSARYQTAENLRSAHLLKYISAWKTVIEGG</sequence>
<comment type="similarity">
    <text evidence="2">Belongs to the nematode receptor-like protein sre family.</text>
</comment>
<feature type="transmembrane region" description="Helical" evidence="6">
    <location>
        <begin position="206"/>
        <end position="226"/>
    </location>
</feature>
<dbReference type="GO" id="GO:0007606">
    <property type="term" value="P:sensory perception of chemical stimulus"/>
    <property type="evidence" value="ECO:0007669"/>
    <property type="project" value="InterPro"/>
</dbReference>
<name>A0AAF3JB16_9BILA</name>
<dbReference type="AlphaFoldDB" id="A0AAF3JB16"/>
<evidence type="ECO:0000256" key="1">
    <source>
        <dbReference type="ARBA" id="ARBA00004141"/>
    </source>
</evidence>
<evidence type="ECO:0000256" key="2">
    <source>
        <dbReference type="ARBA" id="ARBA00006803"/>
    </source>
</evidence>
<proteinExistence type="inferred from homology"/>
<keyword evidence="4 6" id="KW-1133">Transmembrane helix</keyword>
<evidence type="ECO:0000256" key="5">
    <source>
        <dbReference type="ARBA" id="ARBA00023136"/>
    </source>
</evidence>
<dbReference type="GO" id="GO:0016020">
    <property type="term" value="C:membrane"/>
    <property type="evidence" value="ECO:0007669"/>
    <property type="project" value="UniProtKB-SubCell"/>
</dbReference>
<evidence type="ECO:0000313" key="7">
    <source>
        <dbReference type="Proteomes" id="UP000887575"/>
    </source>
</evidence>
<dbReference type="Proteomes" id="UP000887575">
    <property type="component" value="Unassembled WGS sequence"/>
</dbReference>
<evidence type="ECO:0000256" key="4">
    <source>
        <dbReference type="ARBA" id="ARBA00022989"/>
    </source>
</evidence>
<feature type="transmembrane region" description="Helical" evidence="6">
    <location>
        <begin position="59"/>
        <end position="81"/>
    </location>
</feature>
<accession>A0AAF3JB16</accession>
<protein>
    <submittedName>
        <fullName evidence="8">Uncharacterized protein</fullName>
    </submittedName>
</protein>
<feature type="transmembrane region" description="Helical" evidence="6">
    <location>
        <begin position="135"/>
        <end position="154"/>
    </location>
</feature>
<dbReference type="WBParaSite" id="MBELARI_LOCUS774">
    <property type="protein sequence ID" value="MBELARI_LOCUS774"/>
    <property type="gene ID" value="MBELARI_LOCUS774"/>
</dbReference>